<feature type="domain" description="Thioredoxin-like fold" evidence="2">
    <location>
        <begin position="18"/>
        <end position="113"/>
    </location>
</feature>
<dbReference type="InterPro" id="IPR040079">
    <property type="entry name" value="Glutathione_S-Trfase"/>
</dbReference>
<dbReference type="InterPro" id="IPR026928">
    <property type="entry name" value="FAX/IsoI-like"/>
</dbReference>
<dbReference type="Proteomes" id="UP000054935">
    <property type="component" value="Unassembled WGS sequence"/>
</dbReference>
<dbReference type="PANTHER" id="PTHR12289">
    <property type="entry name" value="METAXIN RELATED"/>
    <property type="match status" value="1"/>
</dbReference>
<proteinExistence type="predicted"/>
<dbReference type="AlphaFoldDB" id="A0A0N7LYF6"/>
<dbReference type="InterPro" id="IPR012336">
    <property type="entry name" value="Thioredoxin-like_fold"/>
</dbReference>
<dbReference type="Pfam" id="PF17172">
    <property type="entry name" value="GST_N_4"/>
    <property type="match status" value="1"/>
</dbReference>
<evidence type="ECO:0000259" key="2">
    <source>
        <dbReference type="Pfam" id="PF17172"/>
    </source>
</evidence>
<dbReference type="SFLD" id="SFLDG01200">
    <property type="entry name" value="SUF1.1"/>
    <property type="match status" value="1"/>
</dbReference>
<gene>
    <name evidence="3" type="ORF">TRN7648_00053</name>
</gene>
<evidence type="ECO:0000313" key="3">
    <source>
        <dbReference type="EMBL" id="CUH74729.1"/>
    </source>
</evidence>
<dbReference type="InterPro" id="IPR036249">
    <property type="entry name" value="Thioredoxin-like_sf"/>
</dbReference>
<name>A0A0N7LYF6_9RHOB</name>
<dbReference type="Pfam" id="PF17171">
    <property type="entry name" value="GST_C_6"/>
    <property type="match status" value="1"/>
</dbReference>
<reference evidence="3 4" key="1">
    <citation type="submission" date="2015-09" db="EMBL/GenBank/DDBJ databases">
        <authorList>
            <consortium name="Swine Surveillance"/>
        </authorList>
    </citation>
    <scope>NUCLEOTIDE SEQUENCE [LARGE SCALE GENOMIC DNA]</scope>
    <source>
        <strain evidence="3 4">CECT 7648</strain>
    </source>
</reference>
<dbReference type="SUPFAM" id="SSF52833">
    <property type="entry name" value="Thioredoxin-like"/>
    <property type="match status" value="1"/>
</dbReference>
<dbReference type="InterPro" id="IPR036282">
    <property type="entry name" value="Glutathione-S-Trfase_C_sf"/>
</dbReference>
<organism evidence="3 4">
    <name type="scientific">Tropicibacter naphthalenivorans</name>
    <dbReference type="NCBI Taxonomy" id="441103"/>
    <lineage>
        <taxon>Bacteria</taxon>
        <taxon>Pseudomonadati</taxon>
        <taxon>Pseudomonadota</taxon>
        <taxon>Alphaproteobacteria</taxon>
        <taxon>Rhodobacterales</taxon>
        <taxon>Roseobacteraceae</taxon>
        <taxon>Tropicibacter</taxon>
    </lineage>
</organism>
<sequence length="240" mass="26678">MLTLLTYRPGYGDPSLSPFCVKAMILLEMSGQPWQPEWCARGGKDSYGKLPALRTPGGLVPDSNFILQWLEEQGADLFPGLNNAQRGQAHAIIRLAEDSLRLGLIHDRWLRDDCWPVMLKTAFGGMPAPLRLIIPGRVRDNVRKLLTIQGMARYSEEDRLRCLRADLDALAAQLGDSAWLFGDQPTAADAAVFPVLSMLDRLPADTPLRRLVREQSALMAYTQRGRDRFYPALTFAAAAA</sequence>
<dbReference type="SFLD" id="SFLDS00019">
    <property type="entry name" value="Glutathione_Transferase_(cytos"/>
    <property type="match status" value="1"/>
</dbReference>
<feature type="domain" description="Metaxin glutathione S-transferase" evidence="1">
    <location>
        <begin position="164"/>
        <end position="224"/>
    </location>
</feature>
<dbReference type="Gene3D" id="3.40.30.10">
    <property type="entry name" value="Glutaredoxin"/>
    <property type="match status" value="1"/>
</dbReference>
<dbReference type="SUPFAM" id="SSF47616">
    <property type="entry name" value="GST C-terminal domain-like"/>
    <property type="match status" value="1"/>
</dbReference>
<dbReference type="STRING" id="441103.TRN7648_00053"/>
<evidence type="ECO:0008006" key="5">
    <source>
        <dbReference type="Google" id="ProtNLM"/>
    </source>
</evidence>
<evidence type="ECO:0000313" key="4">
    <source>
        <dbReference type="Proteomes" id="UP000054935"/>
    </source>
</evidence>
<evidence type="ECO:0000259" key="1">
    <source>
        <dbReference type="Pfam" id="PF17171"/>
    </source>
</evidence>
<dbReference type="InterPro" id="IPR050931">
    <property type="entry name" value="Mito_Protein_Transport_Metaxin"/>
</dbReference>
<dbReference type="CDD" id="cd03193">
    <property type="entry name" value="GST_C_Metaxin"/>
    <property type="match status" value="1"/>
</dbReference>
<dbReference type="OrthoDB" id="7664269at2"/>
<dbReference type="GO" id="GO:0005737">
    <property type="term" value="C:cytoplasm"/>
    <property type="evidence" value="ECO:0007669"/>
    <property type="project" value="TreeGrafter"/>
</dbReference>
<dbReference type="Gene3D" id="1.20.1050.10">
    <property type="match status" value="1"/>
</dbReference>
<dbReference type="RefSeq" id="WP_058245645.1">
    <property type="nucleotide sequence ID" value="NZ_CYSE01000001.1"/>
</dbReference>
<dbReference type="EMBL" id="CYSE01000001">
    <property type="protein sequence ID" value="CUH74729.1"/>
    <property type="molecule type" value="Genomic_DNA"/>
</dbReference>
<keyword evidence="4" id="KW-1185">Reference proteome</keyword>
<dbReference type="PANTHER" id="PTHR12289:SF41">
    <property type="entry name" value="FAILED AXON CONNECTIONS-RELATED"/>
    <property type="match status" value="1"/>
</dbReference>
<dbReference type="SFLD" id="SFLDG01180">
    <property type="entry name" value="SUF1"/>
    <property type="match status" value="1"/>
</dbReference>
<dbReference type="InterPro" id="IPR033468">
    <property type="entry name" value="Metaxin_GST"/>
</dbReference>
<accession>A0A0N7LYF6</accession>
<protein>
    <recommendedName>
        <fullName evidence="5">Glutathione S-transferase</fullName>
    </recommendedName>
</protein>